<dbReference type="Gene3D" id="1.20.1250.20">
    <property type="entry name" value="MFS general substrate transporter like domains"/>
    <property type="match status" value="1"/>
</dbReference>
<feature type="transmembrane region" description="Helical" evidence="7">
    <location>
        <begin position="410"/>
        <end position="429"/>
    </location>
</feature>
<dbReference type="CDD" id="cd17323">
    <property type="entry name" value="MFS_Tpo1_MDR_like"/>
    <property type="match status" value="1"/>
</dbReference>
<evidence type="ECO:0000313" key="10">
    <source>
        <dbReference type="Proteomes" id="UP000785200"/>
    </source>
</evidence>
<feature type="transmembrane region" description="Helical" evidence="7">
    <location>
        <begin position="306"/>
        <end position="334"/>
    </location>
</feature>
<dbReference type="InterPro" id="IPR011701">
    <property type="entry name" value="MFS"/>
</dbReference>
<feature type="transmembrane region" description="Helical" evidence="7">
    <location>
        <begin position="477"/>
        <end position="495"/>
    </location>
</feature>
<proteinExistence type="predicted"/>
<feature type="transmembrane region" description="Helical" evidence="7">
    <location>
        <begin position="354"/>
        <end position="375"/>
    </location>
</feature>
<evidence type="ECO:0000256" key="7">
    <source>
        <dbReference type="SAM" id="Phobius"/>
    </source>
</evidence>
<protein>
    <submittedName>
        <fullName evidence="9">Itaconate transport</fullName>
    </submittedName>
</protein>
<dbReference type="Gene3D" id="1.20.1720.10">
    <property type="entry name" value="Multidrug resistance protein D"/>
    <property type="match status" value="1"/>
</dbReference>
<feature type="transmembrane region" description="Helical" evidence="7">
    <location>
        <begin position="230"/>
        <end position="248"/>
    </location>
</feature>
<dbReference type="EMBL" id="VNKQ01000007">
    <property type="protein sequence ID" value="KAG0649893.1"/>
    <property type="molecule type" value="Genomic_DNA"/>
</dbReference>
<evidence type="ECO:0000259" key="8">
    <source>
        <dbReference type="PROSITE" id="PS50850"/>
    </source>
</evidence>
<evidence type="ECO:0000313" key="9">
    <source>
        <dbReference type="EMBL" id="KAG0649893.1"/>
    </source>
</evidence>
<dbReference type="Pfam" id="PF07690">
    <property type="entry name" value="MFS_1"/>
    <property type="match status" value="1"/>
</dbReference>
<dbReference type="InterPro" id="IPR020846">
    <property type="entry name" value="MFS_dom"/>
</dbReference>
<evidence type="ECO:0000256" key="1">
    <source>
        <dbReference type="ARBA" id="ARBA00004141"/>
    </source>
</evidence>
<feature type="transmembrane region" description="Helical" evidence="7">
    <location>
        <begin position="435"/>
        <end position="456"/>
    </location>
</feature>
<dbReference type="PROSITE" id="PS50850">
    <property type="entry name" value="MFS"/>
    <property type="match status" value="1"/>
</dbReference>
<evidence type="ECO:0000256" key="2">
    <source>
        <dbReference type="ARBA" id="ARBA00022448"/>
    </source>
</evidence>
<sequence>MAASVNEKQTKDGVSVESENEKSKDESTQIGSDGDTARPQVQDASEEPPSERPIERVISTEEYSVLSVTQKKVVILTVSLASLFSPMATSIYYPSLTTIAKDLHVTDSQVSITVTLFLVIQGIAPACFAEIADKSGRRPVYIMCYIIFNAANIGLALQNSYTALLILRMLQAAGSSATVALANGVVGDIVTSAERGQYIAYASLAGMLGPTVAPILGGVIAQYAGWHFLFWFQLIFSTAVFVPLILFLPETCRAIVDNGTIPPPFFSRNITDYIRHKNRQKRGLTVNTAKQEEIRKNYHWRSPNPLATLVAVTDLETAIILFSTGLGLGCFYAISTGAASAFSSLYGFDQVQIALMFIPIGIGSVCAALSSGRLIDRNYRRYCKMLGIPVVKNRRQDLANFPIEKARLEVAFPVFFLAGSFLIIYGWILTKKFSLAAPVITLFITGFGLTFTFQVLNVLMVDIYPGKPSIATAANNLFRCEIGAVFTAIIIPLINKIGIRWAYTILALLYMGFAPMLLVIMRKGQVWRKERKAKEDKVKLKKEEKARSR</sequence>
<feature type="region of interest" description="Disordered" evidence="6">
    <location>
        <begin position="1"/>
        <end position="56"/>
    </location>
</feature>
<feature type="transmembrane region" description="Helical" evidence="7">
    <location>
        <begin position="163"/>
        <end position="186"/>
    </location>
</feature>
<feature type="transmembrane region" description="Helical" evidence="7">
    <location>
        <begin position="501"/>
        <end position="521"/>
    </location>
</feature>
<feature type="transmembrane region" description="Helical" evidence="7">
    <location>
        <begin position="140"/>
        <end position="157"/>
    </location>
</feature>
<reference evidence="9" key="1">
    <citation type="submission" date="2019-07" db="EMBL/GenBank/DDBJ databases">
        <title>Hyphodiscus hymeniophilus genome sequencing and assembly.</title>
        <authorList>
            <person name="Kramer G."/>
            <person name="Nodwell J."/>
        </authorList>
    </citation>
    <scope>NUCLEOTIDE SEQUENCE</scope>
    <source>
        <strain evidence="9">ATCC 34498</strain>
    </source>
</reference>
<comment type="caution">
    <text evidence="9">The sequence shown here is derived from an EMBL/GenBank/DDBJ whole genome shotgun (WGS) entry which is preliminary data.</text>
</comment>
<evidence type="ECO:0000256" key="4">
    <source>
        <dbReference type="ARBA" id="ARBA00022989"/>
    </source>
</evidence>
<comment type="subcellular location">
    <subcellularLocation>
        <location evidence="1">Membrane</location>
        <topology evidence="1">Multi-pass membrane protein</topology>
    </subcellularLocation>
</comment>
<feature type="transmembrane region" description="Helical" evidence="7">
    <location>
        <begin position="198"/>
        <end position="224"/>
    </location>
</feature>
<dbReference type="OrthoDB" id="440553at2759"/>
<organism evidence="9 10">
    <name type="scientific">Hyphodiscus hymeniophilus</name>
    <dbReference type="NCBI Taxonomy" id="353542"/>
    <lineage>
        <taxon>Eukaryota</taxon>
        <taxon>Fungi</taxon>
        <taxon>Dikarya</taxon>
        <taxon>Ascomycota</taxon>
        <taxon>Pezizomycotina</taxon>
        <taxon>Leotiomycetes</taxon>
        <taxon>Helotiales</taxon>
        <taxon>Hyphodiscaceae</taxon>
        <taxon>Hyphodiscus</taxon>
    </lineage>
</organism>
<keyword evidence="4 7" id="KW-1133">Transmembrane helix</keyword>
<dbReference type="PANTHER" id="PTHR23502:SF51">
    <property type="entry name" value="QUINIDINE RESISTANCE PROTEIN 1-RELATED"/>
    <property type="match status" value="1"/>
</dbReference>
<dbReference type="GO" id="GO:0005886">
    <property type="term" value="C:plasma membrane"/>
    <property type="evidence" value="ECO:0007669"/>
    <property type="project" value="TreeGrafter"/>
</dbReference>
<dbReference type="FunFam" id="1.20.1720.10:FF:000009">
    <property type="entry name" value="MFS multidrug transporter"/>
    <property type="match status" value="1"/>
</dbReference>
<feature type="domain" description="Major facilitator superfamily (MFS) profile" evidence="8">
    <location>
        <begin position="74"/>
        <end position="525"/>
    </location>
</feature>
<dbReference type="SUPFAM" id="SSF103473">
    <property type="entry name" value="MFS general substrate transporter"/>
    <property type="match status" value="1"/>
</dbReference>
<dbReference type="GO" id="GO:0022857">
    <property type="term" value="F:transmembrane transporter activity"/>
    <property type="evidence" value="ECO:0007669"/>
    <property type="project" value="InterPro"/>
</dbReference>
<feature type="transmembrane region" description="Helical" evidence="7">
    <location>
        <begin position="73"/>
        <end position="93"/>
    </location>
</feature>
<dbReference type="InterPro" id="IPR036259">
    <property type="entry name" value="MFS_trans_sf"/>
</dbReference>
<dbReference type="PANTHER" id="PTHR23502">
    <property type="entry name" value="MAJOR FACILITATOR SUPERFAMILY"/>
    <property type="match status" value="1"/>
</dbReference>
<evidence type="ECO:0000256" key="3">
    <source>
        <dbReference type="ARBA" id="ARBA00022692"/>
    </source>
</evidence>
<keyword evidence="3 7" id="KW-0812">Transmembrane</keyword>
<name>A0A9P6VLP9_9HELO</name>
<evidence type="ECO:0000256" key="5">
    <source>
        <dbReference type="ARBA" id="ARBA00023136"/>
    </source>
</evidence>
<accession>A0A9P6VLP9</accession>
<gene>
    <name evidence="9" type="ORF">D0Z07_4055</name>
</gene>
<dbReference type="Proteomes" id="UP000785200">
    <property type="component" value="Unassembled WGS sequence"/>
</dbReference>
<keyword evidence="10" id="KW-1185">Reference proteome</keyword>
<evidence type="ECO:0000256" key="6">
    <source>
        <dbReference type="SAM" id="MobiDB-lite"/>
    </source>
</evidence>
<keyword evidence="5 7" id="KW-0472">Membrane</keyword>
<keyword evidence="2" id="KW-0813">Transport</keyword>
<dbReference type="AlphaFoldDB" id="A0A9P6VLP9"/>
<feature type="transmembrane region" description="Helical" evidence="7">
    <location>
        <begin position="108"/>
        <end position="128"/>
    </location>
</feature>